<dbReference type="InterPro" id="IPR001557">
    <property type="entry name" value="L-lactate/malate_DH"/>
</dbReference>
<dbReference type="InterPro" id="IPR036291">
    <property type="entry name" value="NAD(P)-bd_dom_sf"/>
</dbReference>
<evidence type="ECO:0000256" key="3">
    <source>
        <dbReference type="PIRSR" id="PIRSR000102-2"/>
    </source>
</evidence>
<feature type="binding site" evidence="4">
    <location>
        <begin position="11"/>
        <end position="16"/>
    </location>
    <ligand>
        <name>NAD(+)</name>
        <dbReference type="ChEBI" id="CHEBI:57540"/>
    </ligand>
</feature>
<dbReference type="GO" id="GO:0004459">
    <property type="term" value="F:L-lactate dehydrogenase (NAD+) activity"/>
    <property type="evidence" value="ECO:0007669"/>
    <property type="project" value="TreeGrafter"/>
</dbReference>
<protein>
    <submittedName>
        <fullName evidence="8">L-lactate dehydrogenase</fullName>
    </submittedName>
</protein>
<evidence type="ECO:0000256" key="1">
    <source>
        <dbReference type="ARBA" id="ARBA00006054"/>
    </source>
</evidence>
<feature type="binding site" evidence="3">
    <location>
        <position position="98"/>
    </location>
    <ligand>
        <name>substrate</name>
    </ligand>
</feature>
<evidence type="ECO:0000256" key="5">
    <source>
        <dbReference type="RuleBase" id="RU003369"/>
    </source>
</evidence>
<dbReference type="Pfam" id="PF00056">
    <property type="entry name" value="Ldh_1_N"/>
    <property type="match status" value="1"/>
</dbReference>
<dbReference type="InterPro" id="IPR022383">
    <property type="entry name" value="Lactate/malate_DH_C"/>
</dbReference>
<dbReference type="EMBL" id="BQKC01000001">
    <property type="protein sequence ID" value="GJM56088.1"/>
    <property type="molecule type" value="Genomic_DNA"/>
</dbReference>
<dbReference type="PANTHER" id="PTHR43128:SF31">
    <property type="entry name" value="L-LACTATE DEHYDROGENASE"/>
    <property type="match status" value="1"/>
</dbReference>
<organism evidence="8 9">
    <name type="scientific">Granulimonas faecalis</name>
    <dbReference type="NCBI Taxonomy" id="2894155"/>
    <lineage>
        <taxon>Bacteria</taxon>
        <taxon>Bacillati</taxon>
        <taxon>Actinomycetota</taxon>
        <taxon>Coriobacteriia</taxon>
        <taxon>Coriobacteriales</taxon>
        <taxon>Kribbibacteriaceae</taxon>
        <taxon>Granulimonas</taxon>
    </lineage>
</organism>
<dbReference type="Gene3D" id="3.40.50.720">
    <property type="entry name" value="NAD(P)-binding Rossmann-like Domain"/>
    <property type="match status" value="1"/>
</dbReference>
<dbReference type="RefSeq" id="WP_135978379.1">
    <property type="nucleotide sequence ID" value="NZ_BQKC01000001.1"/>
</dbReference>
<dbReference type="AlphaFoldDB" id="A0AAV5B7Q9"/>
<evidence type="ECO:0000259" key="7">
    <source>
        <dbReference type="Pfam" id="PF02866"/>
    </source>
</evidence>
<feature type="domain" description="Lactate/malate dehydrogenase C-terminal" evidence="7">
    <location>
        <begin position="155"/>
        <end position="317"/>
    </location>
</feature>
<dbReference type="SUPFAM" id="SSF51735">
    <property type="entry name" value="NAD(P)-binding Rossmann-fold domains"/>
    <property type="match status" value="1"/>
</dbReference>
<feature type="binding site" evidence="4">
    <location>
        <begin position="128"/>
        <end position="130"/>
    </location>
    <ligand>
        <name>NAD(+)</name>
        <dbReference type="ChEBI" id="CHEBI:57540"/>
    </ligand>
</feature>
<name>A0AAV5B7Q9_9ACTN</name>
<feature type="domain" description="Lactate/malate dehydrogenase N-terminal" evidence="6">
    <location>
        <begin position="7"/>
        <end position="152"/>
    </location>
</feature>
<dbReference type="Gene3D" id="3.90.110.10">
    <property type="entry name" value="Lactate dehydrogenase/glycoside hydrolase, family 4, C-terminal"/>
    <property type="match status" value="1"/>
</dbReference>
<feature type="binding site" evidence="3">
    <location>
        <position position="92"/>
    </location>
    <ligand>
        <name>substrate</name>
    </ligand>
</feature>
<comment type="caution">
    <text evidence="8">The sequence shown here is derived from an EMBL/GenBank/DDBJ whole genome shotgun (WGS) entry which is preliminary data.</text>
</comment>
<dbReference type="Proteomes" id="UP001055025">
    <property type="component" value="Unassembled WGS sequence"/>
</dbReference>
<reference evidence="8" key="1">
    <citation type="journal article" date="2022" name="Int. J. Syst. Evol. Microbiol.">
        <title>Granulimonas faecalis gen. nov., sp. nov., and Leptogranulimonas caecicola gen. nov., sp. nov., novel lactate-producing Atopobiaceae bacteria isolated from mouse intestines, and an emended description of the family Atopobiaceae.</title>
        <authorList>
            <person name="Morinaga K."/>
            <person name="Kusada H."/>
            <person name="Sakamoto S."/>
            <person name="Murakami T."/>
            <person name="Toyoda A."/>
            <person name="Mori H."/>
            <person name="Meng X.Y."/>
            <person name="Takashino M."/>
            <person name="Murotomi K."/>
            <person name="Tamaki H."/>
        </authorList>
    </citation>
    <scope>NUCLEOTIDE SEQUENCE</scope>
    <source>
        <strain evidence="8">OPF53</strain>
    </source>
</reference>
<accession>A0AAV5B7Q9</accession>
<dbReference type="PIRSF" id="PIRSF000102">
    <property type="entry name" value="Lac_mal_DH"/>
    <property type="match status" value="1"/>
</dbReference>
<evidence type="ECO:0000313" key="9">
    <source>
        <dbReference type="Proteomes" id="UP001055025"/>
    </source>
</evidence>
<comment type="similarity">
    <text evidence="1">Belongs to the LDH/MDH superfamily. LDH family.</text>
</comment>
<dbReference type="InterPro" id="IPR001236">
    <property type="entry name" value="Lactate/malate_DH_N"/>
</dbReference>
<dbReference type="InterPro" id="IPR015955">
    <property type="entry name" value="Lactate_DH/Glyco_Ohase_4_C"/>
</dbReference>
<evidence type="ECO:0000259" key="6">
    <source>
        <dbReference type="Pfam" id="PF00056"/>
    </source>
</evidence>
<dbReference type="PRINTS" id="PR00086">
    <property type="entry name" value="LLDHDRGNASE"/>
</dbReference>
<gene>
    <name evidence="8" type="primary">ldh</name>
    <name evidence="8" type="ORF">ATOP_17430</name>
</gene>
<dbReference type="Pfam" id="PF02866">
    <property type="entry name" value="Ldh_1_C"/>
    <property type="match status" value="1"/>
</dbReference>
<evidence type="ECO:0000313" key="8">
    <source>
        <dbReference type="EMBL" id="GJM56088.1"/>
    </source>
</evidence>
<feature type="binding site" evidence="3">
    <location>
        <position position="161"/>
    </location>
    <ligand>
        <name>substrate</name>
    </ligand>
</feature>
<dbReference type="PANTHER" id="PTHR43128">
    <property type="entry name" value="L-2-HYDROXYCARBOXYLATE DEHYDROGENASE (NAD(P)(+))"/>
    <property type="match status" value="1"/>
</dbReference>
<keyword evidence="5" id="KW-0560">Oxidoreductase</keyword>
<feature type="active site" description="Proton acceptor" evidence="2">
    <location>
        <position position="185"/>
    </location>
</feature>
<keyword evidence="9" id="KW-1185">Reference proteome</keyword>
<dbReference type="GO" id="GO:0006089">
    <property type="term" value="P:lactate metabolic process"/>
    <property type="evidence" value="ECO:0007669"/>
    <property type="project" value="TreeGrafter"/>
</dbReference>
<keyword evidence="4" id="KW-0520">NAD</keyword>
<evidence type="ECO:0000256" key="2">
    <source>
        <dbReference type="PIRSR" id="PIRSR000102-1"/>
    </source>
</evidence>
<feature type="binding site" evidence="3">
    <location>
        <position position="130"/>
    </location>
    <ligand>
        <name>substrate</name>
    </ligand>
</feature>
<evidence type="ECO:0000256" key="4">
    <source>
        <dbReference type="PIRSR" id="PIRSR000102-3"/>
    </source>
</evidence>
<dbReference type="SUPFAM" id="SSF56327">
    <property type="entry name" value="LDH C-terminal domain-like"/>
    <property type="match status" value="1"/>
</dbReference>
<sequence>MGTCVSVGIIGLGHVGAHVANSLMLQGIADELLLCDIASGDEDNSRKLAAEVQDLSDSLAFCSHNVRIESCGEDYAALASCDVVVNAAGKVRLAAQDRDGELFYTTDTARRFIPVLARAGFSGVWVTVANPCDVVATQIWKLGGFDPRRVIGTGTQLDSARFRHVLSRETGIDQHSVGAYMLGEHGATQFACWSQVNFGGKPLAELEREEPARFSLDRPALEDAARRGGYVAMAGKMCTEYAVANAAARLVRAVVSNEHAVLACSTLMDGVYGEEGLFCSVPCVVGGSGVEALMVPDLTGPEQAAFHASCAHIRENLGRVGLV</sequence>
<feature type="binding site" evidence="4">
    <location>
        <position position="36"/>
    </location>
    <ligand>
        <name>NAD(+)</name>
        <dbReference type="ChEBI" id="CHEBI:57540"/>
    </ligand>
</feature>
<proteinExistence type="inferred from homology"/>